<name>A0A9E7IBA6_9LILI</name>
<accession>A0A9E7IBA6</accession>
<dbReference type="AlphaFoldDB" id="A0A9E7IBA6"/>
<proteinExistence type="predicted"/>
<evidence type="ECO:0000313" key="2">
    <source>
        <dbReference type="Proteomes" id="UP001055439"/>
    </source>
</evidence>
<keyword evidence="2" id="KW-1185">Reference proteome</keyword>
<dbReference type="EMBL" id="CP097511">
    <property type="protein sequence ID" value="URE49590.1"/>
    <property type="molecule type" value="Genomic_DNA"/>
</dbReference>
<gene>
    <name evidence="1" type="ORF">MUK42_23318</name>
</gene>
<protein>
    <submittedName>
        <fullName evidence="1">Uncharacterized protein</fullName>
    </submittedName>
</protein>
<dbReference type="Proteomes" id="UP001055439">
    <property type="component" value="Chromosome 9"/>
</dbReference>
<organism evidence="1 2">
    <name type="scientific">Musa troglodytarum</name>
    <name type="common">fe'i banana</name>
    <dbReference type="NCBI Taxonomy" id="320322"/>
    <lineage>
        <taxon>Eukaryota</taxon>
        <taxon>Viridiplantae</taxon>
        <taxon>Streptophyta</taxon>
        <taxon>Embryophyta</taxon>
        <taxon>Tracheophyta</taxon>
        <taxon>Spermatophyta</taxon>
        <taxon>Magnoliopsida</taxon>
        <taxon>Liliopsida</taxon>
        <taxon>Zingiberales</taxon>
        <taxon>Musaceae</taxon>
        <taxon>Musa</taxon>
    </lineage>
</organism>
<sequence length="168" mass="18445">MSQGAQSKAAAASNNSDGSRCYCMPPLYKVLEGMVLFVCKRLDKQNYVHVEKSTLSLSLSLLFGEGRRGLPKKVPVHYHHPECSNFFSLSAVYFAILQVRVRAETEKKQHLQAFALLASFTVTVPKLSACVLDVVDGTLPQSFGLVHEVALPVFLSPVNQTAPCDPHQ</sequence>
<evidence type="ECO:0000313" key="1">
    <source>
        <dbReference type="EMBL" id="URE49590.1"/>
    </source>
</evidence>
<reference evidence="1" key="1">
    <citation type="submission" date="2022-05" db="EMBL/GenBank/DDBJ databases">
        <title>The Musa troglodytarum L. genome provides insights into the mechanism of non-climacteric behaviour and enrichment of carotenoids.</title>
        <authorList>
            <person name="Wang J."/>
        </authorList>
    </citation>
    <scope>NUCLEOTIDE SEQUENCE</scope>
    <source>
        <tissue evidence="1">Leaf</tissue>
    </source>
</reference>